<dbReference type="RefSeq" id="WP_143138840.1">
    <property type="nucleotide sequence ID" value="NZ_FOYL01000008.1"/>
</dbReference>
<feature type="chain" id="PRO_5011447971" evidence="1">
    <location>
        <begin position="29"/>
        <end position="110"/>
    </location>
</feature>
<organism evidence="2 3">
    <name type="scientific">Lentzea waywayandensis</name>
    <dbReference type="NCBI Taxonomy" id="84724"/>
    <lineage>
        <taxon>Bacteria</taxon>
        <taxon>Bacillati</taxon>
        <taxon>Actinomycetota</taxon>
        <taxon>Actinomycetes</taxon>
        <taxon>Pseudonocardiales</taxon>
        <taxon>Pseudonocardiaceae</taxon>
        <taxon>Lentzea</taxon>
    </lineage>
</organism>
<name>A0A1I6F4M2_9PSEU</name>
<sequence>MRQRLPVLLASLALTLGGLAVTAGPASAATYGYINWTNNCSGPKLYSIIYASGSRAGRLVVQQSNVPAGAKRSQQVPSGYKYQVTANGGWDTVTIYNISGRVHSVAVKAC</sequence>
<gene>
    <name evidence="2" type="ORF">SAMN04488564_108142</name>
</gene>
<evidence type="ECO:0000256" key="1">
    <source>
        <dbReference type="SAM" id="SignalP"/>
    </source>
</evidence>
<dbReference type="Proteomes" id="UP000198583">
    <property type="component" value="Unassembled WGS sequence"/>
</dbReference>
<keyword evidence="1" id="KW-0732">Signal</keyword>
<evidence type="ECO:0000313" key="2">
    <source>
        <dbReference type="EMBL" id="SFR24916.1"/>
    </source>
</evidence>
<dbReference type="EMBL" id="FOYL01000008">
    <property type="protein sequence ID" value="SFR24916.1"/>
    <property type="molecule type" value="Genomic_DNA"/>
</dbReference>
<accession>A0A1I6F4M2</accession>
<keyword evidence="3" id="KW-1185">Reference proteome</keyword>
<proteinExistence type="predicted"/>
<evidence type="ECO:0000313" key="3">
    <source>
        <dbReference type="Proteomes" id="UP000198583"/>
    </source>
</evidence>
<dbReference type="OrthoDB" id="3694717at2"/>
<reference evidence="3" key="1">
    <citation type="submission" date="2016-10" db="EMBL/GenBank/DDBJ databases">
        <authorList>
            <person name="Varghese N."/>
            <person name="Submissions S."/>
        </authorList>
    </citation>
    <scope>NUCLEOTIDE SEQUENCE [LARGE SCALE GENOMIC DNA]</scope>
    <source>
        <strain evidence="3">DSM 44232</strain>
    </source>
</reference>
<feature type="signal peptide" evidence="1">
    <location>
        <begin position="1"/>
        <end position="28"/>
    </location>
</feature>
<dbReference type="AlphaFoldDB" id="A0A1I6F4M2"/>
<protein>
    <submittedName>
        <fullName evidence="2">Uncharacterized protein</fullName>
    </submittedName>
</protein>